<feature type="domain" description="C-JID" evidence="3">
    <location>
        <begin position="373"/>
        <end position="529"/>
    </location>
</feature>
<evidence type="ECO:0000256" key="2">
    <source>
        <dbReference type="ARBA" id="ARBA00022737"/>
    </source>
</evidence>
<evidence type="ECO:0000259" key="3">
    <source>
        <dbReference type="Pfam" id="PF20160"/>
    </source>
</evidence>
<dbReference type="EMBL" id="JBEDUW010000006">
    <property type="protein sequence ID" value="KAK9923704.1"/>
    <property type="molecule type" value="Genomic_DNA"/>
</dbReference>
<name>A0AAW1WIH3_RUBAR</name>
<organism evidence="4 5">
    <name type="scientific">Rubus argutus</name>
    <name type="common">Southern blackberry</name>
    <dbReference type="NCBI Taxonomy" id="59490"/>
    <lineage>
        <taxon>Eukaryota</taxon>
        <taxon>Viridiplantae</taxon>
        <taxon>Streptophyta</taxon>
        <taxon>Embryophyta</taxon>
        <taxon>Tracheophyta</taxon>
        <taxon>Spermatophyta</taxon>
        <taxon>Magnoliopsida</taxon>
        <taxon>eudicotyledons</taxon>
        <taxon>Gunneridae</taxon>
        <taxon>Pentapetalae</taxon>
        <taxon>rosids</taxon>
        <taxon>fabids</taxon>
        <taxon>Rosales</taxon>
        <taxon>Rosaceae</taxon>
        <taxon>Rosoideae</taxon>
        <taxon>Rosoideae incertae sedis</taxon>
        <taxon>Rubus</taxon>
    </lineage>
</organism>
<dbReference type="Proteomes" id="UP001457282">
    <property type="component" value="Unassembled WGS sequence"/>
</dbReference>
<dbReference type="InterPro" id="IPR032675">
    <property type="entry name" value="LRR_dom_sf"/>
</dbReference>
<dbReference type="Gene3D" id="3.80.10.10">
    <property type="entry name" value="Ribonuclease Inhibitor"/>
    <property type="match status" value="2"/>
</dbReference>
<reference evidence="4 5" key="1">
    <citation type="journal article" date="2023" name="G3 (Bethesda)">
        <title>A chromosome-length genome assembly and annotation of blackberry (Rubus argutus, cv. 'Hillquist').</title>
        <authorList>
            <person name="Bruna T."/>
            <person name="Aryal R."/>
            <person name="Dudchenko O."/>
            <person name="Sargent D.J."/>
            <person name="Mead D."/>
            <person name="Buti M."/>
            <person name="Cavallini A."/>
            <person name="Hytonen T."/>
            <person name="Andres J."/>
            <person name="Pham M."/>
            <person name="Weisz D."/>
            <person name="Mascagni F."/>
            <person name="Usai G."/>
            <person name="Natali L."/>
            <person name="Bassil N."/>
            <person name="Fernandez G.E."/>
            <person name="Lomsadze A."/>
            <person name="Armour M."/>
            <person name="Olukolu B."/>
            <person name="Poorten T."/>
            <person name="Britton C."/>
            <person name="Davik J."/>
            <person name="Ashrafi H."/>
            <person name="Aiden E.L."/>
            <person name="Borodovsky M."/>
            <person name="Worthington M."/>
        </authorList>
    </citation>
    <scope>NUCLEOTIDE SEQUENCE [LARGE SCALE GENOMIC DNA]</scope>
    <source>
        <strain evidence="4">PI 553951</strain>
    </source>
</reference>
<dbReference type="Pfam" id="PF20160">
    <property type="entry name" value="C-JID"/>
    <property type="match status" value="1"/>
</dbReference>
<proteinExistence type="predicted"/>
<evidence type="ECO:0000313" key="5">
    <source>
        <dbReference type="Proteomes" id="UP001457282"/>
    </source>
</evidence>
<dbReference type="SUPFAM" id="SSF52058">
    <property type="entry name" value="L domain-like"/>
    <property type="match status" value="1"/>
</dbReference>
<comment type="caution">
    <text evidence="4">The sequence shown here is derived from an EMBL/GenBank/DDBJ whole genome shotgun (WGS) entry which is preliminary data.</text>
</comment>
<dbReference type="PANTHER" id="PTHR16083:SF25">
    <property type="entry name" value="C-JID DOMAIN-CONTAINING PROTEIN"/>
    <property type="match status" value="1"/>
</dbReference>
<dbReference type="AlphaFoldDB" id="A0AAW1WIH3"/>
<keyword evidence="1" id="KW-0433">Leucine-rich repeat</keyword>
<evidence type="ECO:0000256" key="1">
    <source>
        <dbReference type="ARBA" id="ARBA00022614"/>
    </source>
</evidence>
<evidence type="ECO:0000313" key="4">
    <source>
        <dbReference type="EMBL" id="KAK9923704.1"/>
    </source>
</evidence>
<sequence>MASSSASASSAIHQPKEKYDNPRNLKKIDLSYSWQLVDVPNLSECLESICLKGCGSLDQIPDLSKCLNIASINLEGCEKLVEVPSYFENLQKLTYLNLRECPSLKSFPAAMPSNMEFLLLGADQRSIFSTDYRSECSELPLSIWSLEKLVELDLYGFHTALRIFQTALGDITELHKSIGTTLVGLKKLDLSYCESLVSVPDSIWELNRLEDFGLDGCLKLKKLPPSSSVILGSLISYLDLSGCTSLEEIPDGLMICLTSLTSLILRNCEGLQSLTGLPCLLRILDVDGCTNLRVVSFSMAAVTQGLDQTRDEENYSFRSCINLERNAKNNIIDNAQLRIMRMATAYSKHKQINQEFKNRYLSNEYSSFRIVYPGNEIPPWFRYQTEGSSITIKLPVHPSHTNTNFWQICLCAVLTIDEDEDEHRDWFRYIDESIAPSCKYNFTTNNGYISQFDMRMPRDILSDDPIDIHSLDQSQVFVWYLRDWPTYVSNAREASFEFNPYDLFEGFEEADKCYLDRIKVKRCGVCLLQSQGQDVVAVDQDVGEPQPEQVISRKRIRDEYEASGSAIVPEF</sequence>
<dbReference type="PANTHER" id="PTHR16083">
    <property type="entry name" value="LEUCINE RICH REPEAT CONTAINING PROTEIN"/>
    <property type="match status" value="1"/>
</dbReference>
<keyword evidence="2" id="KW-0677">Repeat</keyword>
<gene>
    <name evidence="4" type="ORF">M0R45_032108</name>
</gene>
<protein>
    <recommendedName>
        <fullName evidence="3">C-JID domain-containing protein</fullName>
    </recommendedName>
</protein>
<keyword evidence="5" id="KW-1185">Reference proteome</keyword>
<dbReference type="InterPro" id="IPR045344">
    <property type="entry name" value="C-JID"/>
</dbReference>
<accession>A0AAW1WIH3</accession>